<keyword evidence="2" id="KW-0732">Signal</keyword>
<dbReference type="AlphaFoldDB" id="A0A2N0NKM0"/>
<evidence type="ECO:0000313" key="5">
    <source>
        <dbReference type="Proteomes" id="UP000232722"/>
    </source>
</evidence>
<protein>
    <submittedName>
        <fullName evidence="3">Uncharacterized protein</fullName>
    </submittedName>
</protein>
<reference evidence="3 5" key="1">
    <citation type="submission" date="2016-04" db="EMBL/GenBank/DDBJ databases">
        <title>Genome analyses suggest a sexual origin of heterokaryosis in a supposedly ancient asexual fungus.</title>
        <authorList>
            <person name="Ropars J."/>
            <person name="Sedzielewska K."/>
            <person name="Noel J."/>
            <person name="Charron P."/>
            <person name="Farinelli L."/>
            <person name="Marton T."/>
            <person name="Kruger M."/>
            <person name="Pelin A."/>
            <person name="Brachmann A."/>
            <person name="Corradi N."/>
        </authorList>
    </citation>
    <scope>NUCLEOTIDE SEQUENCE [LARGE SCALE GENOMIC DNA]</scope>
    <source>
        <strain evidence="3 5">A5</strain>
    </source>
</reference>
<feature type="signal peptide" evidence="2">
    <location>
        <begin position="1"/>
        <end position="23"/>
    </location>
</feature>
<dbReference type="Proteomes" id="UP000232722">
    <property type="component" value="Unassembled WGS sequence"/>
</dbReference>
<keyword evidence="1" id="KW-0472">Membrane</keyword>
<feature type="transmembrane region" description="Helical" evidence="1">
    <location>
        <begin position="49"/>
        <end position="76"/>
    </location>
</feature>
<dbReference type="EMBL" id="LLXJ01005117">
    <property type="protein sequence ID" value="PKB95119.1"/>
    <property type="molecule type" value="Genomic_DNA"/>
</dbReference>
<evidence type="ECO:0000256" key="2">
    <source>
        <dbReference type="SAM" id="SignalP"/>
    </source>
</evidence>
<evidence type="ECO:0000256" key="1">
    <source>
        <dbReference type="SAM" id="Phobius"/>
    </source>
</evidence>
<comment type="caution">
    <text evidence="3">The sequence shown here is derived from an EMBL/GenBank/DDBJ whole genome shotgun (WGS) entry which is preliminary data.</text>
</comment>
<organism evidence="3 5">
    <name type="scientific">Rhizophagus irregularis</name>
    <dbReference type="NCBI Taxonomy" id="588596"/>
    <lineage>
        <taxon>Eukaryota</taxon>
        <taxon>Fungi</taxon>
        <taxon>Fungi incertae sedis</taxon>
        <taxon>Mucoromycota</taxon>
        <taxon>Glomeromycotina</taxon>
        <taxon>Glomeromycetes</taxon>
        <taxon>Glomerales</taxon>
        <taxon>Glomeraceae</taxon>
        <taxon>Rhizophagus</taxon>
    </lineage>
</organism>
<sequence>MLLFALLSLVFSFLSLLLSCVVGGTCSDASLHRSWLSSVLLKGKGLCEYTFGVTVGLFMAIFSFNLRTRVVFVFLFDFITNHRLLSLGFWYILDLAALWDFSFLLGLPRIKKSGFNSEKLKQTHD</sequence>
<keyword evidence="1" id="KW-1133">Transmembrane helix</keyword>
<gene>
    <name evidence="4" type="ORF">RhiirA5_386209</name>
    <name evidence="3" type="ORF">RhiirA5_386218</name>
</gene>
<accession>A0A2N0NKM0</accession>
<name>A0A2N0NKM0_9GLOM</name>
<evidence type="ECO:0000313" key="3">
    <source>
        <dbReference type="EMBL" id="PKB95119.1"/>
    </source>
</evidence>
<dbReference type="EMBL" id="LLXJ01005103">
    <property type="protein sequence ID" value="PKB95134.1"/>
    <property type="molecule type" value="Genomic_DNA"/>
</dbReference>
<keyword evidence="1" id="KW-0812">Transmembrane</keyword>
<evidence type="ECO:0000313" key="4">
    <source>
        <dbReference type="EMBL" id="PKB95134.1"/>
    </source>
</evidence>
<proteinExistence type="predicted"/>
<feature type="chain" id="PRO_5014562457" evidence="2">
    <location>
        <begin position="24"/>
        <end position="125"/>
    </location>
</feature>
<reference evidence="3 5" key="2">
    <citation type="submission" date="2017-09" db="EMBL/GenBank/DDBJ databases">
        <title>Extensive intraspecific genome diversity in a model arbuscular mycorrhizal fungus.</title>
        <authorList>
            <person name="Chen E.C."/>
            <person name="Morin E."/>
            <person name="Beaudet D."/>
            <person name="Noel J."/>
            <person name="Ndikumana S."/>
            <person name="Charron P."/>
            <person name="St-Onge C."/>
            <person name="Giorgi J."/>
            <person name="Grigoriev I.V."/>
            <person name="Roux C."/>
            <person name="Martin F.M."/>
            <person name="Corradi N."/>
        </authorList>
    </citation>
    <scope>NUCLEOTIDE SEQUENCE [LARGE SCALE GENOMIC DNA]</scope>
    <source>
        <strain evidence="3 5">A5</strain>
    </source>
</reference>